<dbReference type="PANTHER" id="PTHR33592:SF17">
    <property type="entry name" value="LEUCINE-RICH REPEAT-CONTAINING N-TERMINAL PLANT-TYPE DOMAIN-CONTAINING PROTEIN"/>
    <property type="match status" value="1"/>
</dbReference>
<keyword evidence="1" id="KW-0732">Signal</keyword>
<accession>A0A2C9VW05</accession>
<evidence type="ECO:0000256" key="1">
    <source>
        <dbReference type="SAM" id="SignalP"/>
    </source>
</evidence>
<feature type="chain" id="PRO_5012271303" evidence="1">
    <location>
        <begin position="28"/>
        <end position="105"/>
    </location>
</feature>
<reference evidence="2" key="1">
    <citation type="submission" date="2016-02" db="EMBL/GenBank/DDBJ databases">
        <title>WGS assembly of Manihot esculenta.</title>
        <authorList>
            <person name="Bredeson J.V."/>
            <person name="Prochnik S.E."/>
            <person name="Lyons J.B."/>
            <person name="Schmutz J."/>
            <person name="Grimwood J."/>
            <person name="Vrebalov J."/>
            <person name="Bart R.S."/>
            <person name="Amuge T."/>
            <person name="Ferguson M.E."/>
            <person name="Green R."/>
            <person name="Putnam N."/>
            <person name="Stites J."/>
            <person name="Rounsley S."/>
            <person name="Rokhsar D.S."/>
        </authorList>
    </citation>
    <scope>NUCLEOTIDE SEQUENCE [LARGE SCALE GENOMIC DNA]</scope>
    <source>
        <tissue evidence="2">Leaf</tissue>
    </source>
</reference>
<dbReference type="PANTHER" id="PTHR33592">
    <property type="entry name" value="TRANSMEMBRANE PROTEIN"/>
    <property type="match status" value="1"/>
</dbReference>
<gene>
    <name evidence="2" type="ORF">MANES_05G086800</name>
</gene>
<evidence type="ECO:0000313" key="2">
    <source>
        <dbReference type="EMBL" id="OAY49829.1"/>
    </source>
</evidence>
<sequence>MGFSVFFQNKNIFVIVLFLSFFLAAETRPLGDQQWLKMEEGLLFQSLQQSSRPNPCSNVPGQGSGICTRKVAGNHIGRVPSAFPNLIMDGAVASSISDTKQDSSS</sequence>
<dbReference type="AlphaFoldDB" id="A0A2C9VW05"/>
<organism evidence="2">
    <name type="scientific">Manihot esculenta</name>
    <name type="common">Cassava</name>
    <name type="synonym">Jatropha manihot</name>
    <dbReference type="NCBI Taxonomy" id="3983"/>
    <lineage>
        <taxon>Eukaryota</taxon>
        <taxon>Viridiplantae</taxon>
        <taxon>Streptophyta</taxon>
        <taxon>Embryophyta</taxon>
        <taxon>Tracheophyta</taxon>
        <taxon>Spermatophyta</taxon>
        <taxon>Magnoliopsida</taxon>
        <taxon>eudicotyledons</taxon>
        <taxon>Gunneridae</taxon>
        <taxon>Pentapetalae</taxon>
        <taxon>rosids</taxon>
        <taxon>fabids</taxon>
        <taxon>Malpighiales</taxon>
        <taxon>Euphorbiaceae</taxon>
        <taxon>Crotonoideae</taxon>
        <taxon>Manihoteae</taxon>
        <taxon>Manihot</taxon>
    </lineage>
</organism>
<proteinExistence type="predicted"/>
<protein>
    <submittedName>
        <fullName evidence="2">Uncharacterized protein</fullName>
    </submittedName>
</protein>
<feature type="signal peptide" evidence="1">
    <location>
        <begin position="1"/>
        <end position="27"/>
    </location>
</feature>
<dbReference type="EMBL" id="CM004391">
    <property type="protein sequence ID" value="OAY49829.1"/>
    <property type="molecule type" value="Genomic_DNA"/>
</dbReference>
<name>A0A2C9VW05_MANES</name>